<dbReference type="PANTHER" id="PTHR43000">
    <property type="entry name" value="DTDP-D-GLUCOSE 4,6-DEHYDRATASE-RELATED"/>
    <property type="match status" value="1"/>
</dbReference>
<proteinExistence type="inferred from homology"/>
<comment type="caution">
    <text evidence="3">The sequence shown here is derived from an EMBL/GenBank/DDBJ whole genome shotgun (WGS) entry which is preliminary data.</text>
</comment>
<evidence type="ECO:0000259" key="2">
    <source>
        <dbReference type="Pfam" id="PF01370"/>
    </source>
</evidence>
<dbReference type="InterPro" id="IPR036291">
    <property type="entry name" value="NAD(P)-bd_dom_sf"/>
</dbReference>
<evidence type="ECO:0000256" key="1">
    <source>
        <dbReference type="ARBA" id="ARBA00007637"/>
    </source>
</evidence>
<sequence>MTHPPRSGEPEQTVLVTGGAGFIGTAISSGLAASFGRVVVVDNLHPQIHATGERPAELHASAELVRGDITDAEVWDSVLATVTPDVIIHLAAETGTGQSLEESTRHTMTNVVGTSQMLDALNRHKKLPRRIVLSSSRAVYGEGAWRRTGADALFYPGQRTSATLDQAQWDFPDAEPTAMKASDVFPAPVSVYGATKLAQENILVAWGKSYGVETAVLRLQNVYGPGQSLINPYTGIMSLFCRMAKSGTSIPLYEDGEVRRDFILIDDVASALVAAATSPTVSDTPLDIGSGEFQTIGTAAAIIAGYYGAPQPHVTGQYRQGDVRHAWADVSAANEVLGWTPQYNLEQGISRLAQWIDSQANVQPA</sequence>
<reference evidence="3" key="1">
    <citation type="submission" date="2023-06" db="EMBL/GenBank/DDBJ databases">
        <title>MT1 and MT2 Draft Genomes of Novel Species.</title>
        <authorList>
            <person name="Venkateswaran K."/>
        </authorList>
    </citation>
    <scope>NUCLEOTIDE SEQUENCE</scope>
    <source>
        <strain evidence="3">IIF3SC-B10</strain>
    </source>
</reference>
<dbReference type="RefSeq" id="WP_301226728.1">
    <property type="nucleotide sequence ID" value="NZ_JAROCG010000001.1"/>
</dbReference>
<dbReference type="SUPFAM" id="SSF51735">
    <property type="entry name" value="NAD(P)-binding Rossmann-fold domains"/>
    <property type="match status" value="1"/>
</dbReference>
<dbReference type="InterPro" id="IPR001509">
    <property type="entry name" value="Epimerase_deHydtase"/>
</dbReference>
<dbReference type="Pfam" id="PF01370">
    <property type="entry name" value="Epimerase"/>
    <property type="match status" value="1"/>
</dbReference>
<protein>
    <submittedName>
        <fullName evidence="3">SDR family NAD(P)-dependent oxidoreductase</fullName>
    </submittedName>
</protein>
<dbReference type="EMBL" id="JAROCG010000001">
    <property type="protein sequence ID" value="MDN4611052.1"/>
    <property type="molecule type" value="Genomic_DNA"/>
</dbReference>
<organism evidence="3 4">
    <name type="scientific">Arthrobacter burdickii</name>
    <dbReference type="NCBI Taxonomy" id="3035920"/>
    <lineage>
        <taxon>Bacteria</taxon>
        <taxon>Bacillati</taxon>
        <taxon>Actinomycetota</taxon>
        <taxon>Actinomycetes</taxon>
        <taxon>Micrococcales</taxon>
        <taxon>Micrococcaceae</taxon>
        <taxon>Arthrobacter</taxon>
    </lineage>
</organism>
<evidence type="ECO:0000313" key="3">
    <source>
        <dbReference type="EMBL" id="MDN4611052.1"/>
    </source>
</evidence>
<evidence type="ECO:0000313" key="4">
    <source>
        <dbReference type="Proteomes" id="UP001174209"/>
    </source>
</evidence>
<comment type="similarity">
    <text evidence="1">Belongs to the NAD(P)-dependent epimerase/dehydratase family.</text>
</comment>
<feature type="domain" description="NAD-dependent epimerase/dehydratase" evidence="2">
    <location>
        <begin position="14"/>
        <end position="283"/>
    </location>
</feature>
<name>A0ABT8K1H6_9MICC</name>
<keyword evidence="4" id="KW-1185">Reference proteome</keyword>
<gene>
    <name evidence="3" type="ORF">P5G52_09230</name>
</gene>
<dbReference type="Gene3D" id="3.40.50.720">
    <property type="entry name" value="NAD(P)-binding Rossmann-like Domain"/>
    <property type="match status" value="1"/>
</dbReference>
<accession>A0ABT8K1H6</accession>
<dbReference type="Proteomes" id="UP001174209">
    <property type="component" value="Unassembled WGS sequence"/>
</dbReference>